<evidence type="ECO:0000256" key="2">
    <source>
        <dbReference type="ARBA" id="ARBA00006727"/>
    </source>
</evidence>
<comment type="subcellular location">
    <subcellularLocation>
        <location evidence="1">Membrane</location>
        <topology evidence="1">Multi-pass membrane protein</topology>
    </subcellularLocation>
</comment>
<dbReference type="PROSITE" id="PS50850">
    <property type="entry name" value="MFS"/>
    <property type="match status" value="1"/>
</dbReference>
<feature type="transmembrane region" description="Helical" evidence="3">
    <location>
        <begin position="358"/>
        <end position="380"/>
    </location>
</feature>
<dbReference type="AlphaFoldDB" id="A0A1X6MMG9"/>
<keyword evidence="6" id="KW-1185">Reference proteome</keyword>
<feature type="transmembrane region" description="Helical" evidence="3">
    <location>
        <begin position="589"/>
        <end position="610"/>
    </location>
</feature>
<dbReference type="PANTHER" id="PTHR11360">
    <property type="entry name" value="MONOCARBOXYLATE TRANSPORTER"/>
    <property type="match status" value="1"/>
</dbReference>
<feature type="transmembrane region" description="Helical" evidence="3">
    <location>
        <begin position="528"/>
        <end position="545"/>
    </location>
</feature>
<dbReference type="InterPro" id="IPR011701">
    <property type="entry name" value="MFS"/>
</dbReference>
<dbReference type="OrthoDB" id="6499973at2759"/>
<proteinExistence type="inferred from homology"/>
<comment type="similarity">
    <text evidence="2">Belongs to the major facilitator superfamily. Monocarboxylate porter (TC 2.A.1.13) family.</text>
</comment>
<feature type="transmembrane region" description="Helical" evidence="3">
    <location>
        <begin position="324"/>
        <end position="346"/>
    </location>
</feature>
<dbReference type="InterPro" id="IPR050327">
    <property type="entry name" value="Proton-linked_MCT"/>
</dbReference>
<accession>A0A1X6MMG9</accession>
<evidence type="ECO:0000256" key="3">
    <source>
        <dbReference type="SAM" id="Phobius"/>
    </source>
</evidence>
<evidence type="ECO:0000256" key="1">
    <source>
        <dbReference type="ARBA" id="ARBA00004141"/>
    </source>
</evidence>
<keyword evidence="3" id="KW-1133">Transmembrane helix</keyword>
<dbReference type="RefSeq" id="XP_024334077.1">
    <property type="nucleotide sequence ID" value="XM_024487230.1"/>
</dbReference>
<sequence length="631" mass="69809">MRVPELANLERVVWTLRMRRRYRPDASDVDRTVAARPRGQQRSSRVSWPEIGAGAQGEVGVLCFTFQWANPWRNRQESLRRLKELSSLFSGDYSAPAPQGPALAAPRARSAPSICQHLGSMFIANASHLDLVLKVEACLSLCPAAWKRHNAQEAPVPRFHFHFHFVLPFYFFLYDHRCRGRPPLSACSAAVSLPHTACLRAASMCLVRRDAERRRSPWKSAEIKRAESIAMAVGRRASPPADLADTQNRVRMSAFGVMQTYYSQGFLDNMSPSAISWIGSVQLFLDLALAAPGGDLLDKGYFRHTVVAGSVIFVICPHQYYQVFLAQGLGMGIGIGLVYLSTSVIVTQHFKQNKSLAMGVVMSGGSLGGFVFSVALNYLLHSPMTFGWTMRLSAFFCLGLLFLGNLLMFEPHPSKDTIARTDQADASSIIDEKVLEKVRQDSIQTTNLNDQSTRQGSIYDAKYLCFLGMGFLTGLGKWFPTYYVQLFAEQHGVSQQLSFYALAVMNISNMLGRIFPNWLGDRWSPFDVYMVCLLCAGGVEFSMLACSTSYGLILFIIIYGFFLGTSISLYLPAVASLSDEKAHEGKRMGLALVPVGVSSLIGTPISGAILGPDYEWWKGVVFSSHPFDAQA</sequence>
<dbReference type="GO" id="GO:0016020">
    <property type="term" value="C:membrane"/>
    <property type="evidence" value="ECO:0007669"/>
    <property type="project" value="UniProtKB-SubCell"/>
</dbReference>
<gene>
    <name evidence="5" type="ORF">POSPLADRAFT_1157712</name>
</gene>
<feature type="transmembrane region" description="Helical" evidence="3">
    <location>
        <begin position="392"/>
        <end position="409"/>
    </location>
</feature>
<evidence type="ECO:0000313" key="5">
    <source>
        <dbReference type="EMBL" id="OSX57283.1"/>
    </source>
</evidence>
<dbReference type="PANTHER" id="PTHR11360:SF234">
    <property type="entry name" value="MFS-TYPE TRANSPORTER DBAD-RELATED"/>
    <property type="match status" value="1"/>
</dbReference>
<dbReference type="SUPFAM" id="SSF103473">
    <property type="entry name" value="MFS general substrate transporter"/>
    <property type="match status" value="1"/>
</dbReference>
<organism evidence="5 6">
    <name type="scientific">Postia placenta MAD-698-R-SB12</name>
    <dbReference type="NCBI Taxonomy" id="670580"/>
    <lineage>
        <taxon>Eukaryota</taxon>
        <taxon>Fungi</taxon>
        <taxon>Dikarya</taxon>
        <taxon>Basidiomycota</taxon>
        <taxon>Agaricomycotina</taxon>
        <taxon>Agaricomycetes</taxon>
        <taxon>Polyporales</taxon>
        <taxon>Adustoporiaceae</taxon>
        <taxon>Rhodonia</taxon>
    </lineage>
</organism>
<dbReference type="Proteomes" id="UP000194127">
    <property type="component" value="Unassembled WGS sequence"/>
</dbReference>
<dbReference type="Pfam" id="PF07690">
    <property type="entry name" value="MFS_1"/>
    <property type="match status" value="1"/>
</dbReference>
<evidence type="ECO:0000313" key="6">
    <source>
        <dbReference type="Proteomes" id="UP000194127"/>
    </source>
</evidence>
<protein>
    <recommendedName>
        <fullName evidence="4">Major facilitator superfamily (MFS) profile domain-containing protein</fullName>
    </recommendedName>
</protein>
<feature type="transmembrane region" description="Helical" evidence="3">
    <location>
        <begin position="551"/>
        <end position="577"/>
    </location>
</feature>
<evidence type="ECO:0000259" key="4">
    <source>
        <dbReference type="PROSITE" id="PS50850"/>
    </source>
</evidence>
<dbReference type="GO" id="GO:0022857">
    <property type="term" value="F:transmembrane transporter activity"/>
    <property type="evidence" value="ECO:0007669"/>
    <property type="project" value="InterPro"/>
</dbReference>
<dbReference type="InterPro" id="IPR020846">
    <property type="entry name" value="MFS_dom"/>
</dbReference>
<feature type="domain" description="Major facilitator superfamily (MFS) profile" evidence="4">
    <location>
        <begin position="462"/>
        <end position="631"/>
    </location>
</feature>
<reference evidence="5 6" key="1">
    <citation type="submission" date="2017-04" db="EMBL/GenBank/DDBJ databases">
        <title>Genome Sequence of the Model Brown-Rot Fungus Postia placenta SB12.</title>
        <authorList>
            <consortium name="DOE Joint Genome Institute"/>
            <person name="Gaskell J."/>
            <person name="Kersten P."/>
            <person name="Larrondo L.F."/>
            <person name="Canessa P."/>
            <person name="Martinez D."/>
            <person name="Hibbett D."/>
            <person name="Schmoll M."/>
            <person name="Kubicek C.P."/>
            <person name="Martinez A.T."/>
            <person name="Yadav J."/>
            <person name="Master E."/>
            <person name="Magnuson J.K."/>
            <person name="James T."/>
            <person name="Yaver D."/>
            <person name="Berka R."/>
            <person name="Labutti K."/>
            <person name="Lipzen A."/>
            <person name="Aerts A."/>
            <person name="Barry K."/>
            <person name="Henrissat B."/>
            <person name="Blanchette R."/>
            <person name="Grigoriev I."/>
            <person name="Cullen D."/>
        </authorList>
    </citation>
    <scope>NUCLEOTIDE SEQUENCE [LARGE SCALE GENOMIC DNA]</scope>
    <source>
        <strain evidence="5 6">MAD-698-R-SB12</strain>
    </source>
</reference>
<keyword evidence="3" id="KW-0472">Membrane</keyword>
<keyword evidence="3" id="KW-0812">Transmembrane</keyword>
<feature type="transmembrane region" description="Helical" evidence="3">
    <location>
        <begin position="461"/>
        <end position="479"/>
    </location>
</feature>
<name>A0A1X6MMG9_9APHY</name>
<dbReference type="InterPro" id="IPR036259">
    <property type="entry name" value="MFS_trans_sf"/>
</dbReference>
<dbReference type="EMBL" id="KZ110609">
    <property type="protein sequence ID" value="OSX57283.1"/>
    <property type="molecule type" value="Genomic_DNA"/>
</dbReference>
<dbReference type="GeneID" id="36332179"/>
<dbReference type="Gene3D" id="1.20.1250.20">
    <property type="entry name" value="MFS general substrate transporter like domains"/>
    <property type="match status" value="2"/>
</dbReference>